<name>A0A5N0EC38_9NOCA</name>
<organism evidence="2 3">
    <name type="scientific">Nocardia colli</name>
    <dbReference type="NCBI Taxonomy" id="2545717"/>
    <lineage>
        <taxon>Bacteria</taxon>
        <taxon>Bacillati</taxon>
        <taxon>Actinomycetota</taxon>
        <taxon>Actinomycetes</taxon>
        <taxon>Mycobacteriales</taxon>
        <taxon>Nocardiaceae</taxon>
        <taxon>Nocardia</taxon>
    </lineage>
</organism>
<accession>A0A5N0EC38</accession>
<keyword evidence="1" id="KW-0812">Transmembrane</keyword>
<reference evidence="2 3" key="1">
    <citation type="submission" date="2019-09" db="EMBL/GenBank/DDBJ databases">
        <authorList>
            <person name="Wang X."/>
        </authorList>
    </citation>
    <scope>NUCLEOTIDE SEQUENCE [LARGE SCALE GENOMIC DNA]</scope>
    <source>
        <strain evidence="2 3">CICC 11023</strain>
    </source>
</reference>
<keyword evidence="1" id="KW-1133">Transmembrane helix</keyword>
<comment type="caution">
    <text evidence="2">The sequence shown here is derived from an EMBL/GenBank/DDBJ whole genome shotgun (WGS) entry which is preliminary data.</text>
</comment>
<gene>
    <name evidence="2" type="ORF">F3087_24290</name>
</gene>
<evidence type="ECO:0000313" key="2">
    <source>
        <dbReference type="EMBL" id="KAA8886360.1"/>
    </source>
</evidence>
<feature type="transmembrane region" description="Helical" evidence="1">
    <location>
        <begin position="98"/>
        <end position="118"/>
    </location>
</feature>
<evidence type="ECO:0000313" key="3">
    <source>
        <dbReference type="Proteomes" id="UP000323876"/>
    </source>
</evidence>
<dbReference type="RefSeq" id="WP_150404341.1">
    <property type="nucleotide sequence ID" value="NZ_VXLC01000013.1"/>
</dbReference>
<dbReference type="OrthoDB" id="9998484at2"/>
<feature type="transmembrane region" description="Helical" evidence="1">
    <location>
        <begin position="65"/>
        <end position="86"/>
    </location>
</feature>
<protein>
    <submittedName>
        <fullName evidence="2">Uncharacterized protein</fullName>
    </submittedName>
</protein>
<dbReference type="Proteomes" id="UP000323876">
    <property type="component" value="Unassembled WGS sequence"/>
</dbReference>
<evidence type="ECO:0000256" key="1">
    <source>
        <dbReference type="SAM" id="Phobius"/>
    </source>
</evidence>
<dbReference type="AlphaFoldDB" id="A0A5N0EC38"/>
<keyword evidence="3" id="KW-1185">Reference proteome</keyword>
<dbReference type="EMBL" id="VXLC01000013">
    <property type="protein sequence ID" value="KAA8886360.1"/>
    <property type="molecule type" value="Genomic_DNA"/>
</dbReference>
<keyword evidence="1" id="KW-0472">Membrane</keyword>
<proteinExistence type="predicted"/>
<sequence>MLTLPPAVAAVLSIALVALGGGPAAQVAAVDTVALAAGLTTAAALGGEQMIELQLTVRTPYPLTVARRVALVVASASCAVLLIALLGSPVVRDSAGALLVGNMVFALALISIATYVIVEFRSTAGASAIVTTAWLTKSLILDQVARAVPVQAAILLAISALCAWPAALRVADSEAQLRGARG</sequence>
<feature type="transmembrane region" description="Helical" evidence="1">
    <location>
        <begin position="148"/>
        <end position="167"/>
    </location>
</feature>